<dbReference type="InterPro" id="IPR011008">
    <property type="entry name" value="Dimeric_a/b-barrel"/>
</dbReference>
<evidence type="ECO:0000256" key="1">
    <source>
        <dbReference type="ARBA" id="ARBA00023015"/>
    </source>
</evidence>
<dbReference type="InterPro" id="IPR036388">
    <property type="entry name" value="WH-like_DNA-bd_sf"/>
</dbReference>
<organism evidence="5 6">
    <name type="scientific">Parvularcula lutaonensis</name>
    <dbReference type="NCBI Taxonomy" id="491923"/>
    <lineage>
        <taxon>Bacteria</taxon>
        <taxon>Pseudomonadati</taxon>
        <taxon>Pseudomonadota</taxon>
        <taxon>Alphaproteobacteria</taxon>
        <taxon>Parvularculales</taxon>
        <taxon>Parvularculaceae</taxon>
        <taxon>Parvularcula</taxon>
    </lineage>
</organism>
<evidence type="ECO:0000259" key="4">
    <source>
        <dbReference type="PROSITE" id="PS50956"/>
    </source>
</evidence>
<evidence type="ECO:0000313" key="6">
    <source>
        <dbReference type="Proteomes" id="UP001595607"/>
    </source>
</evidence>
<dbReference type="SUPFAM" id="SSF54909">
    <property type="entry name" value="Dimeric alpha+beta barrel"/>
    <property type="match status" value="1"/>
</dbReference>
<dbReference type="Pfam" id="PF13412">
    <property type="entry name" value="HTH_24"/>
    <property type="match status" value="1"/>
</dbReference>
<evidence type="ECO:0000256" key="3">
    <source>
        <dbReference type="ARBA" id="ARBA00023163"/>
    </source>
</evidence>
<dbReference type="RefSeq" id="WP_189572280.1">
    <property type="nucleotide sequence ID" value="NZ_BMXU01000001.1"/>
</dbReference>
<evidence type="ECO:0000313" key="5">
    <source>
        <dbReference type="EMBL" id="MFC3301380.1"/>
    </source>
</evidence>
<protein>
    <submittedName>
        <fullName evidence="5">Lrp/AsnC family transcriptional regulator</fullName>
    </submittedName>
</protein>
<keyword evidence="2" id="KW-0238">DNA-binding</keyword>
<dbReference type="Pfam" id="PF01037">
    <property type="entry name" value="AsnC_trans_reg"/>
    <property type="match status" value="1"/>
</dbReference>
<proteinExistence type="predicted"/>
<comment type="caution">
    <text evidence="5">The sequence shown here is derived from an EMBL/GenBank/DDBJ whole genome shotgun (WGS) entry which is preliminary data.</text>
</comment>
<feature type="domain" description="HTH asnC-type" evidence="4">
    <location>
        <begin position="1"/>
        <end position="64"/>
    </location>
</feature>
<dbReference type="PROSITE" id="PS50956">
    <property type="entry name" value="HTH_ASNC_2"/>
    <property type="match status" value="1"/>
</dbReference>
<dbReference type="InterPro" id="IPR019887">
    <property type="entry name" value="Tscrpt_reg_AsnC/Lrp_C"/>
</dbReference>
<dbReference type="PANTHER" id="PTHR30154:SF17">
    <property type="entry name" value="DNA-BINDING TRANSCRIPTIONAL ACTIVATOR DECR"/>
    <property type="match status" value="1"/>
</dbReference>
<accession>A0ABV7M9D5</accession>
<dbReference type="Gene3D" id="3.30.70.920">
    <property type="match status" value="1"/>
</dbReference>
<evidence type="ECO:0000256" key="2">
    <source>
        <dbReference type="ARBA" id="ARBA00023125"/>
    </source>
</evidence>
<sequence length="154" mass="17326">MDGIDRKILEELQRDANLSVRDLAERAGTSEPTCWRRIRALEQAGVIKARVAIVDPEKIDLGLTGFILVRTDKHNEAWTKHFAEGVARIPEVVEFHRMTGDVDYLLKIVAPDIKGYDAVYKRLIRVADLSDVSASFSMETLKATTVLPLTYVTE</sequence>
<reference evidence="6" key="1">
    <citation type="journal article" date="2019" name="Int. J. Syst. Evol. Microbiol.">
        <title>The Global Catalogue of Microorganisms (GCM) 10K type strain sequencing project: providing services to taxonomists for standard genome sequencing and annotation.</title>
        <authorList>
            <consortium name="The Broad Institute Genomics Platform"/>
            <consortium name="The Broad Institute Genome Sequencing Center for Infectious Disease"/>
            <person name="Wu L."/>
            <person name="Ma J."/>
        </authorList>
    </citation>
    <scope>NUCLEOTIDE SEQUENCE [LARGE SCALE GENOMIC DNA]</scope>
    <source>
        <strain evidence="6">KCTC 22245</strain>
    </source>
</reference>
<name>A0ABV7M9D5_9PROT</name>
<keyword evidence="3" id="KW-0804">Transcription</keyword>
<dbReference type="InterPro" id="IPR036390">
    <property type="entry name" value="WH_DNA-bd_sf"/>
</dbReference>
<dbReference type="Proteomes" id="UP001595607">
    <property type="component" value="Unassembled WGS sequence"/>
</dbReference>
<keyword evidence="1" id="KW-0805">Transcription regulation</keyword>
<keyword evidence="6" id="KW-1185">Reference proteome</keyword>
<dbReference type="PRINTS" id="PR00033">
    <property type="entry name" value="HTHASNC"/>
</dbReference>
<dbReference type="Gene3D" id="1.10.10.10">
    <property type="entry name" value="Winged helix-like DNA-binding domain superfamily/Winged helix DNA-binding domain"/>
    <property type="match status" value="1"/>
</dbReference>
<dbReference type="CDD" id="cd00090">
    <property type="entry name" value="HTH_ARSR"/>
    <property type="match status" value="1"/>
</dbReference>
<dbReference type="InterPro" id="IPR011991">
    <property type="entry name" value="ArsR-like_HTH"/>
</dbReference>
<dbReference type="PANTHER" id="PTHR30154">
    <property type="entry name" value="LEUCINE-RESPONSIVE REGULATORY PROTEIN"/>
    <property type="match status" value="1"/>
</dbReference>
<dbReference type="SUPFAM" id="SSF46785">
    <property type="entry name" value="Winged helix' DNA-binding domain"/>
    <property type="match status" value="1"/>
</dbReference>
<dbReference type="EMBL" id="JBHRVA010000002">
    <property type="protein sequence ID" value="MFC3301380.1"/>
    <property type="molecule type" value="Genomic_DNA"/>
</dbReference>
<dbReference type="InterPro" id="IPR000485">
    <property type="entry name" value="AsnC-type_HTH_dom"/>
</dbReference>
<dbReference type="InterPro" id="IPR019888">
    <property type="entry name" value="Tscrpt_reg_AsnC-like"/>
</dbReference>
<gene>
    <name evidence="5" type="ORF">ACFONP_01375</name>
</gene>
<dbReference type="SMART" id="SM00344">
    <property type="entry name" value="HTH_ASNC"/>
    <property type="match status" value="1"/>
</dbReference>